<gene>
    <name evidence="5" type="ORF">AYR53_03655</name>
</gene>
<dbReference type="InterPro" id="IPR005119">
    <property type="entry name" value="LysR_subst-bd"/>
</dbReference>
<evidence type="ECO:0000256" key="2">
    <source>
        <dbReference type="ARBA" id="ARBA00023015"/>
    </source>
</evidence>
<dbReference type="AlphaFoldDB" id="A0A192H124"/>
<keyword evidence="3" id="KW-0238">DNA-binding</keyword>
<dbReference type="InterPro" id="IPR000847">
    <property type="entry name" value="LysR_HTH_N"/>
</dbReference>
<dbReference type="EMBL" id="CP014873">
    <property type="protein sequence ID" value="ANK61942.1"/>
    <property type="molecule type" value="Genomic_DNA"/>
</dbReference>
<dbReference type="PANTHER" id="PTHR30126:SF96">
    <property type="entry name" value="TRANSCRIPTIONAL REGULATORY PROTEIN, LYSR FAMILY"/>
    <property type="match status" value="1"/>
</dbReference>
<evidence type="ECO:0000256" key="3">
    <source>
        <dbReference type="ARBA" id="ARBA00023125"/>
    </source>
</evidence>
<dbReference type="GO" id="GO:0003700">
    <property type="term" value="F:DNA-binding transcription factor activity"/>
    <property type="evidence" value="ECO:0007669"/>
    <property type="project" value="InterPro"/>
</dbReference>
<evidence type="ECO:0000256" key="4">
    <source>
        <dbReference type="ARBA" id="ARBA00023163"/>
    </source>
</evidence>
<dbReference type="RefSeq" id="WP_068279317.1">
    <property type="nucleotide sequence ID" value="NZ_CP014873.1"/>
</dbReference>
<dbReference type="Pfam" id="PF03466">
    <property type="entry name" value="LysR_substrate"/>
    <property type="match status" value="1"/>
</dbReference>
<dbReference type="PROSITE" id="PS50931">
    <property type="entry name" value="HTH_LYSR"/>
    <property type="match status" value="1"/>
</dbReference>
<sequence>MNNQLHSILIGVKKYPTITKVAQACFVTQPYISRLLAQTEKHFNLKLVNRDAKPITLTYAGERMLTYLQKQDQMQQEMTEELSHLAQHKFGSVTLALNQPLSDRWLPKFLPAISAQYPQLHINIVELTTSLAEQQLPSGKIDIFIGKTIFDKRIICHELGNVKLLLLVPSTSKLYHSNQYYREITAADIQKLNSEPFISLGGESRFQEMVDHFLRDSGVTIENRIEAPNSQITTALAASGLGCTITTGQIIEQLHLTNADGINLLEIPADLLSLNFGISYRKSNATATVIREIVRQIQQTKLF</sequence>
<evidence type="ECO:0000313" key="6">
    <source>
        <dbReference type="Proteomes" id="UP000078582"/>
    </source>
</evidence>
<keyword evidence="2" id="KW-0805">Transcription regulation</keyword>
<dbReference type="STRING" id="375175.AYR53_03655"/>
<dbReference type="GO" id="GO:0003677">
    <property type="term" value="F:DNA binding"/>
    <property type="evidence" value="ECO:0007669"/>
    <property type="project" value="UniProtKB-KW"/>
</dbReference>
<keyword evidence="4" id="KW-0804">Transcription</keyword>
<dbReference type="SUPFAM" id="SSF46785">
    <property type="entry name" value="Winged helix' DNA-binding domain"/>
    <property type="match status" value="1"/>
</dbReference>
<dbReference type="Gene3D" id="1.10.10.10">
    <property type="entry name" value="Winged helix-like DNA-binding domain superfamily/Winged helix DNA-binding domain"/>
    <property type="match status" value="1"/>
</dbReference>
<dbReference type="SUPFAM" id="SSF53850">
    <property type="entry name" value="Periplasmic binding protein-like II"/>
    <property type="match status" value="1"/>
</dbReference>
<organism evidence="5 6">
    <name type="scientific">Loigolactobacillus backii</name>
    <dbReference type="NCBI Taxonomy" id="375175"/>
    <lineage>
        <taxon>Bacteria</taxon>
        <taxon>Bacillati</taxon>
        <taxon>Bacillota</taxon>
        <taxon>Bacilli</taxon>
        <taxon>Lactobacillales</taxon>
        <taxon>Lactobacillaceae</taxon>
        <taxon>Loigolactobacillus</taxon>
    </lineage>
</organism>
<dbReference type="InterPro" id="IPR036388">
    <property type="entry name" value="WH-like_DNA-bd_sf"/>
</dbReference>
<evidence type="ECO:0000313" key="5">
    <source>
        <dbReference type="EMBL" id="ANK61942.1"/>
    </source>
</evidence>
<accession>A0A192H124</accession>
<evidence type="ECO:0000256" key="1">
    <source>
        <dbReference type="ARBA" id="ARBA00009437"/>
    </source>
</evidence>
<dbReference type="Pfam" id="PF00126">
    <property type="entry name" value="HTH_1"/>
    <property type="match status" value="1"/>
</dbReference>
<comment type="similarity">
    <text evidence="1">Belongs to the LysR transcriptional regulatory family.</text>
</comment>
<dbReference type="InterPro" id="IPR036390">
    <property type="entry name" value="WH_DNA-bd_sf"/>
</dbReference>
<protein>
    <submittedName>
        <fullName evidence="5">Uncharacterized protein</fullName>
    </submittedName>
</protein>
<name>A0A192H124_9LACO</name>
<proteinExistence type="inferred from homology"/>
<dbReference type="CDD" id="cd05466">
    <property type="entry name" value="PBP2_LTTR_substrate"/>
    <property type="match status" value="1"/>
</dbReference>
<dbReference type="PANTHER" id="PTHR30126">
    <property type="entry name" value="HTH-TYPE TRANSCRIPTIONAL REGULATOR"/>
    <property type="match status" value="1"/>
</dbReference>
<reference evidence="5 6" key="1">
    <citation type="submission" date="2016-03" db="EMBL/GenBank/DDBJ databases">
        <title>Pediococcus and Lactobacillus from brewery environment - whole genome sequencing and assembly.</title>
        <authorList>
            <person name="Behr J."/>
            <person name="Geissler A.J."/>
            <person name="Vogel R.F."/>
        </authorList>
    </citation>
    <scope>NUCLEOTIDE SEQUENCE [LARGE SCALE GENOMIC DNA]</scope>
    <source>
        <strain evidence="5 6">TMW 1.1989</strain>
    </source>
</reference>
<dbReference type="GeneID" id="42981335"/>
<dbReference type="Gene3D" id="3.40.190.290">
    <property type="match status" value="1"/>
</dbReference>
<dbReference type="Proteomes" id="UP000078582">
    <property type="component" value="Chromosome"/>
</dbReference>
<dbReference type="OrthoDB" id="9803735at2"/>
<keyword evidence="6" id="KW-1185">Reference proteome</keyword>